<dbReference type="GO" id="GO:0036297">
    <property type="term" value="P:interstrand cross-link repair"/>
    <property type="evidence" value="ECO:0007669"/>
    <property type="project" value="TreeGrafter"/>
</dbReference>
<dbReference type="VEuPathDB" id="FungiDB:TRICI_004861"/>
<comment type="subcellular location">
    <subcellularLocation>
        <location evidence="1 9">Nucleus</location>
    </subcellularLocation>
</comment>
<protein>
    <recommendedName>
        <fullName evidence="9">ATP-dependent DNA helicase</fullName>
        <ecNumber evidence="9">3.6.4.12</ecNumber>
    </recommendedName>
</protein>
<comment type="function">
    <text evidence="9">ATP-dependent DNA helicase involved in DNA damage repair by homologous recombination and in genome maintenance. Capable of unwinding D-loops. Plays a role in limiting crossover recombinants during mitotic DNA double-strand break (DSB) repair. Component of a FANCM-MHF complex which promotes gene conversion at blocked replication forks, probably by reversal of the stalled fork.</text>
</comment>
<keyword evidence="14" id="KW-1185">Reference proteome</keyword>
<dbReference type="GO" id="GO:0043138">
    <property type="term" value="F:3'-5' DNA helicase activity"/>
    <property type="evidence" value="ECO:0007669"/>
    <property type="project" value="InterPro"/>
</dbReference>
<feature type="compositionally biased region" description="Basic and acidic residues" evidence="10">
    <location>
        <begin position="808"/>
        <end position="826"/>
    </location>
</feature>
<dbReference type="GO" id="GO:0005634">
    <property type="term" value="C:nucleus"/>
    <property type="evidence" value="ECO:0007669"/>
    <property type="project" value="UniProtKB-SubCell"/>
</dbReference>
<evidence type="ECO:0000259" key="11">
    <source>
        <dbReference type="PROSITE" id="PS51192"/>
    </source>
</evidence>
<evidence type="ECO:0000256" key="8">
    <source>
        <dbReference type="ARBA" id="ARBA00047995"/>
    </source>
</evidence>
<dbReference type="PROSITE" id="PS51192">
    <property type="entry name" value="HELICASE_ATP_BIND_1"/>
    <property type="match status" value="1"/>
</dbReference>
<feature type="compositionally biased region" description="Basic and acidic residues" evidence="10">
    <location>
        <begin position="27"/>
        <end position="42"/>
    </location>
</feature>
<feature type="compositionally biased region" description="Low complexity" evidence="10">
    <location>
        <begin position="839"/>
        <end position="852"/>
    </location>
</feature>
<dbReference type="EMBL" id="SWFS01000372">
    <property type="protein sequence ID" value="KAA8908034.1"/>
    <property type="molecule type" value="Genomic_DNA"/>
</dbReference>
<comment type="similarity">
    <text evidence="2 9">Belongs to the DEAD box helicase family. DEAH subfamily. FANCM sub-subfamily.</text>
</comment>
<feature type="region of interest" description="Disordered" evidence="10">
    <location>
        <begin position="1"/>
        <end position="63"/>
    </location>
</feature>
<keyword evidence="5" id="KW-0347">Helicase</keyword>
<dbReference type="GO" id="GO:0016887">
    <property type="term" value="F:ATP hydrolysis activity"/>
    <property type="evidence" value="ECO:0007669"/>
    <property type="project" value="RHEA"/>
</dbReference>
<proteinExistence type="inferred from homology"/>
<dbReference type="GO" id="GO:0045003">
    <property type="term" value="P:double-strand break repair via synthesis-dependent strand annealing"/>
    <property type="evidence" value="ECO:0007669"/>
    <property type="project" value="TreeGrafter"/>
</dbReference>
<dbReference type="AlphaFoldDB" id="A0A642UYV0"/>
<dbReference type="InterPro" id="IPR027417">
    <property type="entry name" value="P-loop_NTPase"/>
</dbReference>
<keyword evidence="3" id="KW-0547">Nucleotide-binding</keyword>
<evidence type="ECO:0000259" key="12">
    <source>
        <dbReference type="PROSITE" id="PS51194"/>
    </source>
</evidence>
<feature type="compositionally biased region" description="Acidic residues" evidence="10">
    <location>
        <begin position="593"/>
        <end position="604"/>
    </location>
</feature>
<dbReference type="GO" id="GO:0005524">
    <property type="term" value="F:ATP binding"/>
    <property type="evidence" value="ECO:0007669"/>
    <property type="project" value="UniProtKB-UniRule"/>
</dbReference>
<dbReference type="PANTHER" id="PTHR14025:SF20">
    <property type="entry name" value="FANCONI ANEMIA GROUP M PROTEIN"/>
    <property type="match status" value="1"/>
</dbReference>
<organism evidence="13 14">
    <name type="scientific">Trichomonascus ciferrii</name>
    <dbReference type="NCBI Taxonomy" id="44093"/>
    <lineage>
        <taxon>Eukaryota</taxon>
        <taxon>Fungi</taxon>
        <taxon>Dikarya</taxon>
        <taxon>Ascomycota</taxon>
        <taxon>Saccharomycotina</taxon>
        <taxon>Dipodascomycetes</taxon>
        <taxon>Dipodascales</taxon>
        <taxon>Trichomonascaceae</taxon>
        <taxon>Trichomonascus</taxon>
        <taxon>Trichomonascus ciferrii complex</taxon>
    </lineage>
</organism>
<evidence type="ECO:0000256" key="7">
    <source>
        <dbReference type="ARBA" id="ARBA00023242"/>
    </source>
</evidence>
<feature type="region of interest" description="Disordered" evidence="10">
    <location>
        <begin position="570"/>
        <end position="609"/>
    </location>
</feature>
<feature type="domain" description="Helicase C-terminal" evidence="12">
    <location>
        <begin position="528"/>
        <end position="715"/>
    </location>
</feature>
<keyword evidence="7" id="KW-0539">Nucleus</keyword>
<accession>A0A642UYV0</accession>
<dbReference type="InterPro" id="IPR044749">
    <property type="entry name" value="FANCM_DEXDc"/>
</dbReference>
<feature type="compositionally biased region" description="Polar residues" evidence="10">
    <location>
        <begin position="1"/>
        <end position="10"/>
    </location>
</feature>
<dbReference type="Pfam" id="PF04851">
    <property type="entry name" value="ResIII"/>
    <property type="match status" value="1"/>
</dbReference>
<dbReference type="GO" id="GO:0000400">
    <property type="term" value="F:four-way junction DNA binding"/>
    <property type="evidence" value="ECO:0007669"/>
    <property type="project" value="TreeGrafter"/>
</dbReference>
<dbReference type="EC" id="3.6.4.12" evidence="9"/>
<feature type="region of interest" description="Disordered" evidence="10">
    <location>
        <begin position="751"/>
        <end position="867"/>
    </location>
</feature>
<feature type="region of interest" description="Disordered" evidence="10">
    <location>
        <begin position="123"/>
        <end position="143"/>
    </location>
</feature>
<dbReference type="PROSITE" id="PS51194">
    <property type="entry name" value="HELICASE_CTER"/>
    <property type="match status" value="1"/>
</dbReference>
<comment type="caution">
    <text evidence="13">The sequence shown here is derived from an EMBL/GenBank/DDBJ whole genome shotgun (WGS) entry which is preliminary data.</text>
</comment>
<evidence type="ECO:0000256" key="4">
    <source>
        <dbReference type="ARBA" id="ARBA00022801"/>
    </source>
</evidence>
<dbReference type="PANTHER" id="PTHR14025">
    <property type="entry name" value="FANCONI ANEMIA GROUP M FANCM FAMILY MEMBER"/>
    <property type="match status" value="1"/>
</dbReference>
<feature type="compositionally biased region" description="Basic and acidic residues" evidence="10">
    <location>
        <begin position="857"/>
        <end position="867"/>
    </location>
</feature>
<keyword evidence="6" id="KW-0067">ATP-binding</keyword>
<feature type="compositionally biased region" description="Basic residues" evidence="10">
    <location>
        <begin position="758"/>
        <end position="776"/>
    </location>
</feature>
<feature type="domain" description="Helicase ATP-binding" evidence="11">
    <location>
        <begin position="180"/>
        <end position="350"/>
    </location>
</feature>
<dbReference type="Proteomes" id="UP000761534">
    <property type="component" value="Unassembled WGS sequence"/>
</dbReference>
<evidence type="ECO:0000256" key="2">
    <source>
        <dbReference type="ARBA" id="ARBA00009889"/>
    </source>
</evidence>
<evidence type="ECO:0000256" key="10">
    <source>
        <dbReference type="SAM" id="MobiDB-lite"/>
    </source>
</evidence>
<dbReference type="InterPro" id="IPR001650">
    <property type="entry name" value="Helicase_C-like"/>
</dbReference>
<comment type="catalytic activity">
    <reaction evidence="8 9">
        <text>ATP + H2O = ADP + phosphate + H(+)</text>
        <dbReference type="Rhea" id="RHEA:13065"/>
        <dbReference type="ChEBI" id="CHEBI:15377"/>
        <dbReference type="ChEBI" id="CHEBI:15378"/>
        <dbReference type="ChEBI" id="CHEBI:30616"/>
        <dbReference type="ChEBI" id="CHEBI:43474"/>
        <dbReference type="ChEBI" id="CHEBI:456216"/>
        <dbReference type="EC" id="3.6.4.12"/>
    </reaction>
</comment>
<name>A0A642UYV0_9ASCO</name>
<keyword evidence="4" id="KW-0378">Hydrolase</keyword>
<evidence type="ECO:0000256" key="9">
    <source>
        <dbReference type="RuleBase" id="RU367027"/>
    </source>
</evidence>
<dbReference type="FunFam" id="3.40.50.300:FF:000861">
    <property type="entry name" value="Fanconi anemia, complementation group M"/>
    <property type="match status" value="1"/>
</dbReference>
<evidence type="ECO:0000313" key="14">
    <source>
        <dbReference type="Proteomes" id="UP000761534"/>
    </source>
</evidence>
<dbReference type="OrthoDB" id="164902at2759"/>
<dbReference type="SMART" id="SM00490">
    <property type="entry name" value="HELICc"/>
    <property type="match status" value="1"/>
</dbReference>
<dbReference type="Gene3D" id="3.40.50.300">
    <property type="entry name" value="P-loop containing nucleotide triphosphate hydrolases"/>
    <property type="match status" value="2"/>
</dbReference>
<dbReference type="GO" id="GO:0009378">
    <property type="term" value="F:four-way junction helicase activity"/>
    <property type="evidence" value="ECO:0007669"/>
    <property type="project" value="TreeGrafter"/>
</dbReference>
<evidence type="ECO:0000256" key="6">
    <source>
        <dbReference type="ARBA" id="ARBA00022840"/>
    </source>
</evidence>
<dbReference type="SUPFAM" id="SSF52540">
    <property type="entry name" value="P-loop containing nucleoside triphosphate hydrolases"/>
    <property type="match status" value="1"/>
</dbReference>
<dbReference type="InterPro" id="IPR006935">
    <property type="entry name" value="Helicase/UvrB_N"/>
</dbReference>
<evidence type="ECO:0000256" key="1">
    <source>
        <dbReference type="ARBA" id="ARBA00004123"/>
    </source>
</evidence>
<sequence length="867" mass="97005">MDQVHSLMSFSSSDSDDIDDSQLVKLVEQKEAASNTPRDKPTEPVTVDLSLDADDDEADDDDDAELLKATEAFKSRHKGGGQVPNGISFNVGTKGSLVPIVDSDEPATIIDRTGSKRYTQRTLTGDVASPTSQPLETPPSSTGPAVVENLVPTHHELNDDNLKTYIYPTNMELREYQFNIVQRALFQNVLCALPTGLGKTFIASTVMLNWYRWTKKAKIIFMAPTRPLVAQQIHACLGITGIPKEDSCVLVGNNKIKPADRGELWETKRVFFCTPQTVEKDLRKGLLDPKDVVCLVVDEAHRATGRYAYTQVVNLIHECNKSFRILALTATPSSSVDGVQTVLTNMMISRTEIRSEESIDIRRYVHKRDIKKILVEPSEEQEKILELICEAAEPIVDEVRNSSWYPVSCARAVTQYGAVEATKKLSMSDFSRNNRGAASRLFSLLSILIKFGVMTNLLQNQGIGQFFKKLKAMKEEATHDSNGKTKRPGKNVGQFMNSEGFIECYRKCEQLIQDPNFIGHAKLGHVVEIINDFFEHDSTTSRVIIFTDYRTSASEILRVLKRDCPNAKPHIFVGQQSSDANKKGKKAKKDANAAEDDEATEDEDHSTAGMKQNVQQGVIEDFKKGGINILVATSIGEEGLDIGEVDLIICYDQSASPIRSLQRMGRTGRKRQGSIYLLMTLHEERKSEQSMDQYRYLQRTITDHSRFEYLDGDRILPKRYTPECEKKVIEIPSSNLEVIGTSDEEEVITQLEKATTTKSKRRTNKTKTPAKRPSKRRLPDDAQEGFLPAGKLLRKTPAEDDDPLEDMDSIRKRIQHESAKADKEPSIEIESGVLRDLFSPSPSQKSPTPQDPASSPLDKEVIEFESD</sequence>
<dbReference type="CDD" id="cd18033">
    <property type="entry name" value="DEXDc_FANCM"/>
    <property type="match status" value="1"/>
</dbReference>
<evidence type="ECO:0000256" key="3">
    <source>
        <dbReference type="ARBA" id="ARBA00022741"/>
    </source>
</evidence>
<dbReference type="InterPro" id="IPR014001">
    <property type="entry name" value="Helicase_ATP-bd"/>
</dbReference>
<gene>
    <name evidence="13" type="ORF">TRICI_004861</name>
</gene>
<dbReference type="CDD" id="cd12091">
    <property type="entry name" value="FANCM_ID"/>
    <property type="match status" value="1"/>
</dbReference>
<reference evidence="13" key="1">
    <citation type="journal article" date="2019" name="G3 (Bethesda)">
        <title>Genome Assemblies of Two Rare Opportunistic Yeast Pathogens: Diutina rugosa (syn. Candida rugosa) and Trichomonascus ciferrii (syn. Candida ciferrii).</title>
        <authorList>
            <person name="Mixao V."/>
            <person name="Saus E."/>
            <person name="Hansen A.P."/>
            <person name="Lass-Florl C."/>
            <person name="Gabaldon T."/>
        </authorList>
    </citation>
    <scope>NUCLEOTIDE SEQUENCE</scope>
    <source>
        <strain evidence="13">CBS 4856</strain>
    </source>
</reference>
<dbReference type="Pfam" id="PF00271">
    <property type="entry name" value="Helicase_C"/>
    <property type="match status" value="1"/>
</dbReference>
<feature type="compositionally biased region" description="Acidic residues" evidence="10">
    <location>
        <begin position="51"/>
        <end position="63"/>
    </location>
</feature>
<comment type="subunit">
    <text evidence="9">Interacts with the MHF histone-fold complex to form the FANCM-MHF complex.</text>
</comment>
<evidence type="ECO:0000256" key="5">
    <source>
        <dbReference type="ARBA" id="ARBA00022806"/>
    </source>
</evidence>
<evidence type="ECO:0000313" key="13">
    <source>
        <dbReference type="EMBL" id="KAA8908034.1"/>
    </source>
</evidence>
<dbReference type="InterPro" id="IPR039686">
    <property type="entry name" value="FANCM/Mph1-like_ID"/>
</dbReference>
<dbReference type="SMART" id="SM00487">
    <property type="entry name" value="DEXDc"/>
    <property type="match status" value="1"/>
</dbReference>